<protein>
    <submittedName>
        <fullName evidence="1">Uncharacterized protein</fullName>
    </submittedName>
</protein>
<reference evidence="2" key="1">
    <citation type="submission" date="2017-09" db="EMBL/GenBank/DDBJ databases">
        <title>Metaegenomics of thermophilic ammonia-oxidizing enrichment culture.</title>
        <authorList>
            <person name="Kato S."/>
            <person name="Suzuki K."/>
        </authorList>
    </citation>
    <scope>NUCLEOTIDE SEQUENCE [LARGE SCALE GENOMIC DNA]</scope>
</reference>
<sequence>MVVVTQDVFKSYAKCPIHADYIFICRDKLGFEVWSTQVYILNYSTGGRLVYGYPTSYYPKNDHEFIVVFRKPR</sequence>
<comment type="caution">
    <text evidence="1">The sequence shown here is derived from an EMBL/GenBank/DDBJ whole genome shotgun (WGS) entry which is preliminary data.</text>
</comment>
<proteinExistence type="predicted"/>
<accession>A0A2H5XGG9</accession>
<dbReference type="EMBL" id="BEHT01000070">
    <property type="protein sequence ID" value="GBD00271.1"/>
    <property type="molecule type" value="Genomic_DNA"/>
</dbReference>
<evidence type="ECO:0000313" key="2">
    <source>
        <dbReference type="Proteomes" id="UP000236173"/>
    </source>
</evidence>
<dbReference type="AlphaFoldDB" id="A0A2H5XGG9"/>
<organism evidence="1 2">
    <name type="scientific">Candidatus Fervidibacter japonicus</name>
    <dbReference type="NCBI Taxonomy" id="2035412"/>
    <lineage>
        <taxon>Bacteria</taxon>
        <taxon>Candidatus Fervidibacterota</taxon>
        <taxon>Candidatus Fervidibacter</taxon>
    </lineage>
</organism>
<gene>
    <name evidence="1" type="ORF">HRbin17_02810</name>
</gene>
<name>A0A2H5XGG9_9BACT</name>
<evidence type="ECO:0000313" key="1">
    <source>
        <dbReference type="EMBL" id="GBD00271.1"/>
    </source>
</evidence>
<dbReference type="Proteomes" id="UP000236173">
    <property type="component" value="Unassembled WGS sequence"/>
</dbReference>